<dbReference type="InterPro" id="IPR008949">
    <property type="entry name" value="Isoprenoid_synthase_dom_sf"/>
</dbReference>
<organism evidence="3 4">
    <name type="scientific">Taxus chinensis</name>
    <name type="common">Chinese yew</name>
    <name type="synonym">Taxus wallichiana var. chinensis</name>
    <dbReference type="NCBI Taxonomy" id="29808"/>
    <lineage>
        <taxon>Eukaryota</taxon>
        <taxon>Viridiplantae</taxon>
        <taxon>Streptophyta</taxon>
        <taxon>Embryophyta</taxon>
        <taxon>Tracheophyta</taxon>
        <taxon>Spermatophyta</taxon>
        <taxon>Pinopsida</taxon>
        <taxon>Pinidae</taxon>
        <taxon>Conifers II</taxon>
        <taxon>Cupressales</taxon>
        <taxon>Taxaceae</taxon>
        <taxon>Taxus</taxon>
    </lineage>
</organism>
<evidence type="ECO:0000313" key="3">
    <source>
        <dbReference type="EMBL" id="KAH9330492.1"/>
    </source>
</evidence>
<accession>A0AA38GWM1</accession>
<keyword evidence="4" id="KW-1185">Reference proteome</keyword>
<comment type="caution">
    <text evidence="3">The sequence shown here is derived from an EMBL/GenBank/DDBJ whole genome shotgun (WGS) entry which is preliminary data.</text>
</comment>
<evidence type="ECO:0000313" key="4">
    <source>
        <dbReference type="Proteomes" id="UP000824469"/>
    </source>
</evidence>
<dbReference type="SUPFAM" id="SSF48576">
    <property type="entry name" value="Terpenoid synthases"/>
    <property type="match status" value="1"/>
</dbReference>
<dbReference type="GO" id="GO:0010333">
    <property type="term" value="F:terpene synthase activity"/>
    <property type="evidence" value="ECO:0007669"/>
    <property type="project" value="InterPro"/>
</dbReference>
<dbReference type="EMBL" id="JAHRHJ020000001">
    <property type="protein sequence ID" value="KAH9330492.1"/>
    <property type="molecule type" value="Genomic_DNA"/>
</dbReference>
<dbReference type="AlphaFoldDB" id="A0AA38GWM1"/>
<proteinExistence type="predicted"/>
<dbReference type="GO" id="GO:0000287">
    <property type="term" value="F:magnesium ion binding"/>
    <property type="evidence" value="ECO:0007669"/>
    <property type="project" value="InterPro"/>
</dbReference>
<protein>
    <recommendedName>
        <fullName evidence="2">Terpene synthase metal-binding domain-containing protein</fullName>
    </recommendedName>
</protein>
<feature type="non-terminal residue" evidence="3">
    <location>
        <position position="120"/>
    </location>
</feature>
<dbReference type="Gene3D" id="1.10.600.10">
    <property type="entry name" value="Farnesyl Diphosphate Synthase"/>
    <property type="match status" value="1"/>
</dbReference>
<dbReference type="InterPro" id="IPR005630">
    <property type="entry name" value="Terpene_synthase_metal-bd"/>
</dbReference>
<name>A0AA38GWM1_TAXCH</name>
<keyword evidence="1" id="KW-0456">Lyase</keyword>
<evidence type="ECO:0000259" key="2">
    <source>
        <dbReference type="Pfam" id="PF03936"/>
    </source>
</evidence>
<feature type="domain" description="Terpene synthase metal-binding" evidence="2">
    <location>
        <begin position="33"/>
        <end position="120"/>
    </location>
</feature>
<dbReference type="Pfam" id="PF03936">
    <property type="entry name" value="Terpene_synth_C"/>
    <property type="match status" value="1"/>
</dbReference>
<sequence>MTTHEHNLLGGPRCAQSLFKTQKKRTSSRGLYQLFKKPDYMMKNLQQAQWRINGVVPKFKDYIKNASITTGFGQIFLHSLFLVAPLLTDDIIEKIYLQKSKFYELISLSSRLTDDSKDYE</sequence>
<evidence type="ECO:0000256" key="1">
    <source>
        <dbReference type="ARBA" id="ARBA00023239"/>
    </source>
</evidence>
<reference evidence="3 4" key="1">
    <citation type="journal article" date="2021" name="Nat. Plants">
        <title>The Taxus genome provides insights into paclitaxel biosynthesis.</title>
        <authorList>
            <person name="Xiong X."/>
            <person name="Gou J."/>
            <person name="Liao Q."/>
            <person name="Li Y."/>
            <person name="Zhou Q."/>
            <person name="Bi G."/>
            <person name="Li C."/>
            <person name="Du R."/>
            <person name="Wang X."/>
            <person name="Sun T."/>
            <person name="Guo L."/>
            <person name="Liang H."/>
            <person name="Lu P."/>
            <person name="Wu Y."/>
            <person name="Zhang Z."/>
            <person name="Ro D.K."/>
            <person name="Shang Y."/>
            <person name="Huang S."/>
            <person name="Yan J."/>
        </authorList>
    </citation>
    <scope>NUCLEOTIDE SEQUENCE [LARGE SCALE GENOMIC DNA]</scope>
    <source>
        <strain evidence="3">Ta-2019</strain>
    </source>
</reference>
<gene>
    <name evidence="3" type="ORF">KI387_002600</name>
</gene>
<dbReference type="Proteomes" id="UP000824469">
    <property type="component" value="Unassembled WGS sequence"/>
</dbReference>